<sequence length="186" mass="20635">YPVRKIVVNLAPANVRKEGVSFDLPLALGILSATGQMAKDESTNFAFPENKNLSDFMFLGELSLDGTLRRVNGILPVALEAKKRGICGIVIPRSNANEAAIVEGLEVVPVESLSEVVQFLKGEFTPEVPICNRDEILRRDFIYDVDFSEVIGQEHAKRGLEVAAAGSHNILMTWTQYYRRCPSLYH</sequence>
<dbReference type="Pfam" id="PF01078">
    <property type="entry name" value="Mg_chelatase"/>
    <property type="match status" value="1"/>
</dbReference>
<evidence type="ECO:0000259" key="1">
    <source>
        <dbReference type="Pfam" id="PF01078"/>
    </source>
</evidence>
<dbReference type="InterPro" id="IPR027417">
    <property type="entry name" value="P-loop_NTPase"/>
</dbReference>
<dbReference type="Pfam" id="PF13541">
    <property type="entry name" value="ChlI"/>
    <property type="match status" value="1"/>
</dbReference>
<comment type="caution">
    <text evidence="2">The sequence shown here is derived from an EMBL/GenBank/DDBJ whole genome shotgun (WGS) entry which is preliminary data.</text>
</comment>
<evidence type="ECO:0000313" key="2">
    <source>
        <dbReference type="EMBL" id="GAH32127.1"/>
    </source>
</evidence>
<dbReference type="Gene3D" id="3.40.50.300">
    <property type="entry name" value="P-loop containing nucleotide triphosphate hydrolases"/>
    <property type="match status" value="1"/>
</dbReference>
<organism evidence="2">
    <name type="scientific">marine sediment metagenome</name>
    <dbReference type="NCBI Taxonomy" id="412755"/>
    <lineage>
        <taxon>unclassified sequences</taxon>
        <taxon>metagenomes</taxon>
        <taxon>ecological metagenomes</taxon>
    </lineage>
</organism>
<protein>
    <recommendedName>
        <fullName evidence="1">Magnesium chelatase ChlI-like catalytic domain-containing protein</fullName>
    </recommendedName>
</protein>
<dbReference type="SUPFAM" id="SSF54211">
    <property type="entry name" value="Ribosomal protein S5 domain 2-like"/>
    <property type="match status" value="1"/>
</dbReference>
<accession>X1EHQ6</accession>
<proteinExistence type="predicted"/>
<feature type="domain" description="Magnesium chelatase ChlI-like catalytic" evidence="1">
    <location>
        <begin position="146"/>
        <end position="173"/>
    </location>
</feature>
<dbReference type="InterPro" id="IPR014721">
    <property type="entry name" value="Ribsml_uS5_D2-typ_fold_subgr"/>
</dbReference>
<dbReference type="InterPro" id="IPR000523">
    <property type="entry name" value="Mg_chelatse_chII-like_cat_dom"/>
</dbReference>
<dbReference type="GO" id="GO:0005524">
    <property type="term" value="F:ATP binding"/>
    <property type="evidence" value="ECO:0007669"/>
    <property type="project" value="InterPro"/>
</dbReference>
<feature type="non-terminal residue" evidence="2">
    <location>
        <position position="1"/>
    </location>
</feature>
<dbReference type="EMBL" id="BARU01012974">
    <property type="protein sequence ID" value="GAH32127.1"/>
    <property type="molecule type" value="Genomic_DNA"/>
</dbReference>
<dbReference type="AlphaFoldDB" id="X1EHQ6"/>
<dbReference type="Gene3D" id="3.30.230.10">
    <property type="match status" value="1"/>
</dbReference>
<gene>
    <name evidence="2" type="ORF">S03H2_23664</name>
</gene>
<dbReference type="InterPro" id="IPR020568">
    <property type="entry name" value="Ribosomal_Su5_D2-typ_SF"/>
</dbReference>
<reference evidence="2" key="1">
    <citation type="journal article" date="2014" name="Front. Microbiol.">
        <title>High frequency of phylogenetically diverse reductive dehalogenase-homologous genes in deep subseafloor sedimentary metagenomes.</title>
        <authorList>
            <person name="Kawai M."/>
            <person name="Futagami T."/>
            <person name="Toyoda A."/>
            <person name="Takaki Y."/>
            <person name="Nishi S."/>
            <person name="Hori S."/>
            <person name="Arai W."/>
            <person name="Tsubouchi T."/>
            <person name="Morono Y."/>
            <person name="Uchiyama I."/>
            <person name="Ito T."/>
            <person name="Fujiyama A."/>
            <person name="Inagaki F."/>
            <person name="Takami H."/>
        </authorList>
    </citation>
    <scope>NUCLEOTIDE SEQUENCE</scope>
    <source>
        <strain evidence="2">Expedition CK06-06</strain>
    </source>
</reference>
<name>X1EHQ6_9ZZZZ</name>